<comment type="caution">
    <text evidence="1">The sequence shown here is derived from an EMBL/GenBank/DDBJ whole genome shotgun (WGS) entry which is preliminary data.</text>
</comment>
<proteinExistence type="predicted"/>
<reference evidence="1" key="1">
    <citation type="journal article" date="2014" name="Front. Microbiol.">
        <title>High frequency of phylogenetically diverse reductive dehalogenase-homologous genes in deep subseafloor sedimentary metagenomes.</title>
        <authorList>
            <person name="Kawai M."/>
            <person name="Futagami T."/>
            <person name="Toyoda A."/>
            <person name="Takaki Y."/>
            <person name="Nishi S."/>
            <person name="Hori S."/>
            <person name="Arai W."/>
            <person name="Tsubouchi T."/>
            <person name="Morono Y."/>
            <person name="Uchiyama I."/>
            <person name="Ito T."/>
            <person name="Fujiyama A."/>
            <person name="Inagaki F."/>
            <person name="Takami H."/>
        </authorList>
    </citation>
    <scope>NUCLEOTIDE SEQUENCE</scope>
    <source>
        <strain evidence="1">Expedition CK06-06</strain>
    </source>
</reference>
<name>X1SNQ6_9ZZZZ</name>
<feature type="non-terminal residue" evidence="1">
    <location>
        <position position="38"/>
    </location>
</feature>
<dbReference type="AlphaFoldDB" id="X1SNQ6"/>
<sequence length="38" mass="4330">MKIELELDEGIYQAIKRMAPEVDIEIALSELIRGVVIM</sequence>
<evidence type="ECO:0000313" key="1">
    <source>
        <dbReference type="EMBL" id="GAI94707.1"/>
    </source>
</evidence>
<organism evidence="1">
    <name type="scientific">marine sediment metagenome</name>
    <dbReference type="NCBI Taxonomy" id="412755"/>
    <lineage>
        <taxon>unclassified sequences</taxon>
        <taxon>metagenomes</taxon>
        <taxon>ecological metagenomes</taxon>
    </lineage>
</organism>
<protein>
    <submittedName>
        <fullName evidence="1">Uncharacterized protein</fullName>
    </submittedName>
</protein>
<gene>
    <name evidence="1" type="ORF">S12H4_27088</name>
</gene>
<accession>X1SNQ6</accession>
<dbReference type="EMBL" id="BARW01015432">
    <property type="protein sequence ID" value="GAI94707.1"/>
    <property type="molecule type" value="Genomic_DNA"/>
</dbReference>